<dbReference type="Proteomes" id="UP001319865">
    <property type="component" value="Chromosome"/>
</dbReference>
<proteinExistence type="predicted"/>
<accession>A0ABM7V082</accession>
<feature type="transmembrane region" description="Helical" evidence="1">
    <location>
        <begin position="51"/>
        <end position="72"/>
    </location>
</feature>
<organism evidence="2 3">
    <name type="scientific">Flavobacterium ammonificans</name>
    <dbReference type="NCBI Taxonomy" id="1751056"/>
    <lineage>
        <taxon>Bacteria</taxon>
        <taxon>Pseudomonadati</taxon>
        <taxon>Bacteroidota</taxon>
        <taxon>Flavobacteriia</taxon>
        <taxon>Flavobacteriales</taxon>
        <taxon>Flavobacteriaceae</taxon>
        <taxon>Flavobacterium</taxon>
    </lineage>
</organism>
<name>A0ABM7V082_9FLAO</name>
<gene>
    <name evidence="2" type="ORF">GENT11_13720</name>
</gene>
<keyword evidence="1" id="KW-0812">Transmembrane</keyword>
<keyword evidence="1" id="KW-0472">Membrane</keyword>
<feature type="transmembrane region" description="Helical" evidence="1">
    <location>
        <begin position="78"/>
        <end position="100"/>
    </location>
</feature>
<evidence type="ECO:0000313" key="3">
    <source>
        <dbReference type="Proteomes" id="UP001319865"/>
    </source>
</evidence>
<sequence length="130" mass="14947">MATVQYTTYNFNTPPLISDSDFKILKDILTENPNYSINPSSSFIETFKVELIFLGIGLIGFYIASLDLADWLNWVGGIPAFLAFGSLFSFVPSMFSYLGYISDKSNYYRKLKKKIIKSENYNEFLNMRNK</sequence>
<evidence type="ECO:0000256" key="1">
    <source>
        <dbReference type="SAM" id="Phobius"/>
    </source>
</evidence>
<dbReference type="EMBL" id="AP025183">
    <property type="protein sequence ID" value="BDB53060.1"/>
    <property type="molecule type" value="Genomic_DNA"/>
</dbReference>
<keyword evidence="1" id="KW-1133">Transmembrane helix</keyword>
<reference evidence="2 3" key="1">
    <citation type="journal article" date="2022" name="Int. J. Syst. Evol. Microbiol.">
        <title>Flavobacterium ammonificans sp. nov. and Flavobacterium ammoniigenes sp. nov., ammonifying bacteria isolated from surface river water.</title>
        <authorList>
            <person name="Watanabe K."/>
            <person name="Kitamura T."/>
            <person name="Ogata Y."/>
            <person name="Shindo C."/>
            <person name="Suda W."/>
        </authorList>
    </citation>
    <scope>NUCLEOTIDE SEQUENCE [LARGE SCALE GENOMIC DNA]</scope>
    <source>
        <strain evidence="2 3">GENT11</strain>
    </source>
</reference>
<reference evidence="2 3" key="2">
    <citation type="journal article" date="2022" name="Microorganisms">
        <title>Complete Genome Sequences of Two Flavobacterium ammonificans Strains and a Flavobacterium ammoniigenes Strain of Ammonifying Bacterioplankton Isolated from Surface River Water.</title>
        <authorList>
            <person name="Suda W."/>
            <person name="Ogata Y."/>
            <person name="Shindo C."/>
            <person name="Watanabe K."/>
        </authorList>
    </citation>
    <scope>NUCLEOTIDE SEQUENCE [LARGE SCALE GENOMIC DNA]</scope>
    <source>
        <strain evidence="2 3">GENT11</strain>
    </source>
</reference>
<keyword evidence="3" id="KW-1185">Reference proteome</keyword>
<protein>
    <submittedName>
        <fullName evidence="2">Uncharacterized protein</fullName>
    </submittedName>
</protein>
<dbReference type="RefSeq" id="WP_229329114.1">
    <property type="nucleotide sequence ID" value="NZ_AP025183.1"/>
</dbReference>
<evidence type="ECO:0000313" key="2">
    <source>
        <dbReference type="EMBL" id="BDB53060.1"/>
    </source>
</evidence>